<dbReference type="AlphaFoldDB" id="A0A839GTR8"/>
<dbReference type="EMBL" id="JACJIQ010000016">
    <property type="protein sequence ID" value="MBA9078855.1"/>
    <property type="molecule type" value="Genomic_DNA"/>
</dbReference>
<evidence type="ECO:0000256" key="1">
    <source>
        <dbReference type="SAM" id="SignalP"/>
    </source>
</evidence>
<feature type="signal peptide" evidence="1">
    <location>
        <begin position="1"/>
        <end position="23"/>
    </location>
</feature>
<name>A0A839GTR8_9BACT</name>
<feature type="chain" id="PRO_5033033469" evidence="1">
    <location>
        <begin position="24"/>
        <end position="175"/>
    </location>
</feature>
<dbReference type="Proteomes" id="UP000563094">
    <property type="component" value="Unassembled WGS sequence"/>
</dbReference>
<sequence>MAKFLLYGLFFFLGLTLSCPAQTADTPTPPRLAYLLLAKPGKLPRFRFYKGDRITFRVKNDTYFYSGPITDIKDGAFYFQQSRIPLEWVAEIKMKNHTSGRKAVGFLSYLLQGTGALFTLVGGINYFATPDYRDDAKFTMGAALSTFAVGKAMTLSQKRKYEINKKWQLKVIEMY</sequence>
<comment type="caution">
    <text evidence="2">The sequence shown here is derived from an EMBL/GenBank/DDBJ whole genome shotgun (WGS) entry which is preliminary data.</text>
</comment>
<dbReference type="RefSeq" id="WP_182513940.1">
    <property type="nucleotide sequence ID" value="NZ_JACJIQ010000016.1"/>
</dbReference>
<keyword evidence="3" id="KW-1185">Reference proteome</keyword>
<protein>
    <submittedName>
        <fullName evidence="2">Uncharacterized protein</fullName>
    </submittedName>
</protein>
<evidence type="ECO:0000313" key="2">
    <source>
        <dbReference type="EMBL" id="MBA9078855.1"/>
    </source>
</evidence>
<reference evidence="2 3" key="1">
    <citation type="submission" date="2020-08" db="EMBL/GenBank/DDBJ databases">
        <title>Genomic Encyclopedia of Type Strains, Phase IV (KMG-IV): sequencing the most valuable type-strain genomes for metagenomic binning, comparative biology and taxonomic classification.</title>
        <authorList>
            <person name="Goeker M."/>
        </authorList>
    </citation>
    <scope>NUCLEOTIDE SEQUENCE [LARGE SCALE GENOMIC DNA]</scope>
    <source>
        <strain evidence="2 3">DSM 29854</strain>
    </source>
</reference>
<organism evidence="2 3">
    <name type="scientific">Rufibacter quisquiliarum</name>
    <dbReference type="NCBI Taxonomy" id="1549639"/>
    <lineage>
        <taxon>Bacteria</taxon>
        <taxon>Pseudomonadati</taxon>
        <taxon>Bacteroidota</taxon>
        <taxon>Cytophagia</taxon>
        <taxon>Cytophagales</taxon>
        <taxon>Hymenobacteraceae</taxon>
        <taxon>Rufibacter</taxon>
    </lineage>
</organism>
<gene>
    <name evidence="2" type="ORF">FHS90_003585</name>
</gene>
<dbReference type="PROSITE" id="PS51257">
    <property type="entry name" value="PROKAR_LIPOPROTEIN"/>
    <property type="match status" value="1"/>
</dbReference>
<keyword evidence="1" id="KW-0732">Signal</keyword>
<proteinExistence type="predicted"/>
<evidence type="ECO:0000313" key="3">
    <source>
        <dbReference type="Proteomes" id="UP000563094"/>
    </source>
</evidence>
<accession>A0A839GTR8</accession>